<dbReference type="PANTHER" id="PTHR31299">
    <property type="entry name" value="ESTERASE, PUTATIVE (AFU_ORTHOLOGUE AFUA_1G05850)-RELATED"/>
    <property type="match status" value="1"/>
</dbReference>
<dbReference type="KEGG" id="fll:EI427_21755"/>
<feature type="signal peptide" evidence="1">
    <location>
        <begin position="1"/>
        <end position="17"/>
    </location>
</feature>
<sequence length="716" mass="84048">MKTLIIFLVLIPFSIFAQTVTPVQKNDFSFLKNEISNDTKFVFLGEAKHRYKKIFDTQIDIIKYLVDSMGYNMVTFESSYYNLEKANENIEKGASKLSEYRSNIFPIWTQHSNFDTLVNFLDDRDVKIRGFDNQFTNRNLRPHISGDFNKYQEQIQNYELWEEAVIQVGETYIPKKGVTYSDLHSIHQKLFDVINKDQKIDIKRRDFLIATLSNINSLIEDYYRDHIDTLTNDTFKAYNSNTRDSLMAENLERLSNNYPNKKIICIGANGHFAKDIKFMDPSESKKYKPMGERITEKYGDKSVFILAITGFDDMYTITPSIEKSFHKKNFKYGYKSLNEKSNFSSYAYDLNTNITFDWSNVFDGLFLIHNISDYTNVTFADQNSKQGIPYLHILNDKNKLIGVCDINGEYNFLNSKKEIITLSGIGYEPKTIDTSSLNDTLFLNENSRILGEVEIYSKGISAKKIMKNVRKNISKNYNQEGFVLAAENELINETDNKILKRRLYDVIDPNGYSDLNYVTRLMFKVDEWRYIKNDTSITCVVEEELDSLRYSNIIIGTGFQNLKDIIDRRHHNFLNSKHNYQFILQENEYINKQLHYVVYFKAENPGYKNTGGNYYIDIKNYSGKLYVNASNYAITKAIINTIYNPRNDRNIMTDNFYKLNLKNKQYSHETFYYKKTNGFYYLSKHEVYSNLRKNIVSKTTYELTDKPHKKGFKIKH</sequence>
<gene>
    <name evidence="2" type="ORF">EI427_21755</name>
</gene>
<feature type="chain" id="PRO_5019165474" description="Haem-binding uptake Tiki superfamily ChaN domain-containing protein" evidence="1">
    <location>
        <begin position="18"/>
        <end position="716"/>
    </location>
</feature>
<dbReference type="EMBL" id="CP034563">
    <property type="protein sequence ID" value="AZQ64854.1"/>
    <property type="molecule type" value="Genomic_DNA"/>
</dbReference>
<dbReference type="PANTHER" id="PTHR31299:SF0">
    <property type="entry name" value="ESTERASE, PUTATIVE (AFU_ORTHOLOGUE AFUA_1G05850)-RELATED"/>
    <property type="match status" value="1"/>
</dbReference>
<dbReference type="Gene3D" id="1.20.1440.30">
    <property type="entry name" value="Biosynthetic Protein domain"/>
    <property type="match status" value="1"/>
</dbReference>
<dbReference type="AlphaFoldDB" id="A0A3S9P9K4"/>
<accession>A0A3S9P9K4</accession>
<dbReference type="GO" id="GO:0046677">
    <property type="term" value="P:response to antibiotic"/>
    <property type="evidence" value="ECO:0007669"/>
    <property type="project" value="InterPro"/>
</dbReference>
<dbReference type="Pfam" id="PF05139">
    <property type="entry name" value="Erythro_esteras"/>
    <property type="match status" value="1"/>
</dbReference>
<evidence type="ECO:0000313" key="3">
    <source>
        <dbReference type="Proteomes" id="UP000267268"/>
    </source>
</evidence>
<organism evidence="2 3">
    <name type="scientific">Flammeovirga pectinis</name>
    <dbReference type="NCBI Taxonomy" id="2494373"/>
    <lineage>
        <taxon>Bacteria</taxon>
        <taxon>Pseudomonadati</taxon>
        <taxon>Bacteroidota</taxon>
        <taxon>Cytophagia</taxon>
        <taxon>Cytophagales</taxon>
        <taxon>Flammeovirgaceae</taxon>
        <taxon>Flammeovirga</taxon>
    </lineage>
</organism>
<dbReference type="OrthoDB" id="9810066at2"/>
<dbReference type="InterPro" id="IPR052036">
    <property type="entry name" value="Hydrolase/PRTase-associated"/>
</dbReference>
<dbReference type="Gene3D" id="3.40.1660.10">
    <property type="entry name" value="EreA-like (biosynthetic domain)"/>
    <property type="match status" value="1"/>
</dbReference>
<proteinExistence type="predicted"/>
<evidence type="ECO:0008006" key="4">
    <source>
        <dbReference type="Google" id="ProtNLM"/>
    </source>
</evidence>
<evidence type="ECO:0000313" key="2">
    <source>
        <dbReference type="EMBL" id="AZQ64854.1"/>
    </source>
</evidence>
<dbReference type="Gene3D" id="3.30.1870.10">
    <property type="entry name" value="EreA-like, domain 2"/>
    <property type="match status" value="1"/>
</dbReference>
<protein>
    <recommendedName>
        <fullName evidence="4">Haem-binding uptake Tiki superfamily ChaN domain-containing protein</fullName>
    </recommendedName>
</protein>
<name>A0A3S9P9K4_9BACT</name>
<evidence type="ECO:0000256" key="1">
    <source>
        <dbReference type="SAM" id="SignalP"/>
    </source>
</evidence>
<dbReference type="SUPFAM" id="SSF159501">
    <property type="entry name" value="EreA/ChaN-like"/>
    <property type="match status" value="1"/>
</dbReference>
<keyword evidence="1" id="KW-0732">Signal</keyword>
<reference evidence="2 3" key="1">
    <citation type="submission" date="2018-12" db="EMBL/GenBank/DDBJ databases">
        <title>Flammeovirga pectinis sp. nov., isolated from the gut of the Korean scallop, Patinopecten yessoensis.</title>
        <authorList>
            <person name="Bae J.-W."/>
            <person name="Jeong Y.-S."/>
            <person name="Kang W."/>
        </authorList>
    </citation>
    <scope>NUCLEOTIDE SEQUENCE [LARGE SCALE GENOMIC DNA]</scope>
    <source>
        <strain evidence="2 3">L12M1</strain>
    </source>
</reference>
<dbReference type="RefSeq" id="WP_126618985.1">
    <property type="nucleotide sequence ID" value="NZ_CP034563.1"/>
</dbReference>
<keyword evidence="3" id="KW-1185">Reference proteome</keyword>
<dbReference type="InterPro" id="IPR007815">
    <property type="entry name" value="Emycin_Estase"/>
</dbReference>
<dbReference type="Proteomes" id="UP000267268">
    <property type="component" value="Chromosome 2"/>
</dbReference>